<dbReference type="SMART" id="SM00354">
    <property type="entry name" value="HTH_LACI"/>
    <property type="match status" value="1"/>
</dbReference>
<evidence type="ECO:0000259" key="4">
    <source>
        <dbReference type="PROSITE" id="PS50932"/>
    </source>
</evidence>
<dbReference type="Proteomes" id="UP000307380">
    <property type="component" value="Unassembled WGS sequence"/>
</dbReference>
<dbReference type="Pfam" id="PF13377">
    <property type="entry name" value="Peripla_BP_3"/>
    <property type="match status" value="1"/>
</dbReference>
<dbReference type="SUPFAM" id="SSF53822">
    <property type="entry name" value="Periplasmic binding protein-like I"/>
    <property type="match status" value="1"/>
</dbReference>
<feature type="domain" description="HTH lacI-type" evidence="4">
    <location>
        <begin position="3"/>
        <end position="58"/>
    </location>
</feature>
<keyword evidence="1" id="KW-0805">Transcription regulation</keyword>
<keyword evidence="3" id="KW-0804">Transcription</keyword>
<dbReference type="PANTHER" id="PTHR30146:SF24">
    <property type="entry name" value="XYLOSE OPERON REGULATORY PROTEIN"/>
    <property type="match status" value="1"/>
</dbReference>
<dbReference type="InterPro" id="IPR046335">
    <property type="entry name" value="LacI/GalR-like_sensor"/>
</dbReference>
<dbReference type="AlphaFoldDB" id="A0A4S4FG34"/>
<dbReference type="OrthoDB" id="9796186at2"/>
<dbReference type="PANTHER" id="PTHR30146">
    <property type="entry name" value="LACI-RELATED TRANSCRIPTIONAL REPRESSOR"/>
    <property type="match status" value="1"/>
</dbReference>
<dbReference type="GO" id="GO:0000976">
    <property type="term" value="F:transcription cis-regulatory region binding"/>
    <property type="evidence" value="ECO:0007669"/>
    <property type="project" value="TreeGrafter"/>
</dbReference>
<evidence type="ECO:0000313" key="6">
    <source>
        <dbReference type="Proteomes" id="UP000307380"/>
    </source>
</evidence>
<dbReference type="EMBL" id="SSSN01000015">
    <property type="protein sequence ID" value="THG29143.1"/>
    <property type="molecule type" value="Genomic_DNA"/>
</dbReference>
<dbReference type="CDD" id="cd06267">
    <property type="entry name" value="PBP1_LacI_sugar_binding-like"/>
    <property type="match status" value="1"/>
</dbReference>
<keyword evidence="6" id="KW-1185">Reference proteome</keyword>
<dbReference type="InterPro" id="IPR028082">
    <property type="entry name" value="Peripla_BP_I"/>
</dbReference>
<dbReference type="InterPro" id="IPR010982">
    <property type="entry name" value="Lambda_DNA-bd_dom_sf"/>
</dbReference>
<dbReference type="RefSeq" id="WP_136425532.1">
    <property type="nucleotide sequence ID" value="NZ_SSSN01000015.1"/>
</dbReference>
<dbReference type="PROSITE" id="PS00356">
    <property type="entry name" value="HTH_LACI_1"/>
    <property type="match status" value="1"/>
</dbReference>
<comment type="caution">
    <text evidence="5">The sequence shown here is derived from an EMBL/GenBank/DDBJ whole genome shotgun (WGS) entry which is preliminary data.</text>
</comment>
<dbReference type="GO" id="GO:0003700">
    <property type="term" value="F:DNA-binding transcription factor activity"/>
    <property type="evidence" value="ECO:0007669"/>
    <property type="project" value="TreeGrafter"/>
</dbReference>
<organism evidence="5 6">
    <name type="scientific">Orlajensenia flava</name>
    <dbReference type="NCBI Taxonomy" id="2565934"/>
    <lineage>
        <taxon>Bacteria</taxon>
        <taxon>Bacillati</taxon>
        <taxon>Actinomycetota</taxon>
        <taxon>Actinomycetes</taxon>
        <taxon>Micrococcales</taxon>
        <taxon>Microbacteriaceae</taxon>
        <taxon>Orlajensenia</taxon>
    </lineage>
</organism>
<keyword evidence="2" id="KW-0238">DNA-binding</keyword>
<dbReference type="SUPFAM" id="SSF47413">
    <property type="entry name" value="lambda repressor-like DNA-binding domains"/>
    <property type="match status" value="1"/>
</dbReference>
<protein>
    <submittedName>
        <fullName evidence="5">LacI family transcriptional regulator</fullName>
    </submittedName>
</protein>
<accession>A0A4S4FG34</accession>
<gene>
    <name evidence="5" type="ORF">E6C70_16170</name>
</gene>
<proteinExistence type="predicted"/>
<dbReference type="Gene3D" id="1.10.260.40">
    <property type="entry name" value="lambda repressor-like DNA-binding domains"/>
    <property type="match status" value="1"/>
</dbReference>
<dbReference type="PROSITE" id="PS50932">
    <property type="entry name" value="HTH_LACI_2"/>
    <property type="match status" value="1"/>
</dbReference>
<dbReference type="CDD" id="cd01392">
    <property type="entry name" value="HTH_LacI"/>
    <property type="match status" value="1"/>
</dbReference>
<dbReference type="Pfam" id="PF00356">
    <property type="entry name" value="LacI"/>
    <property type="match status" value="1"/>
</dbReference>
<evidence type="ECO:0000256" key="1">
    <source>
        <dbReference type="ARBA" id="ARBA00023015"/>
    </source>
</evidence>
<evidence type="ECO:0000256" key="2">
    <source>
        <dbReference type="ARBA" id="ARBA00023125"/>
    </source>
</evidence>
<dbReference type="PRINTS" id="PR00036">
    <property type="entry name" value="HTHLACI"/>
</dbReference>
<name>A0A4S4FG34_9MICO</name>
<dbReference type="InterPro" id="IPR000843">
    <property type="entry name" value="HTH_LacI"/>
</dbReference>
<evidence type="ECO:0000313" key="5">
    <source>
        <dbReference type="EMBL" id="THG29143.1"/>
    </source>
</evidence>
<dbReference type="Gene3D" id="3.40.50.2300">
    <property type="match status" value="2"/>
</dbReference>
<evidence type="ECO:0000256" key="3">
    <source>
        <dbReference type="ARBA" id="ARBA00023163"/>
    </source>
</evidence>
<sequence length="339" mass="35965">MAVTLRDIAAEAGVSVMTVSNVINGNRSRVSQTTIDRVQRIVEARGYVPNVSARNLAARRSHVIGVLVPVAADDSLLMSPHNVAVIGGMERALRERGYHLLLRGIADPREVSEAVQAWDLDGALLLGFLDEEIDALDLPADVPLLALDSYASHPLATGVRTDDYQGGLLAGRLLLACGHREVLFAGPTFTDIGVVRQRFDGFRAAFVEAGIAWHDGLVASVTTTHDSGVDLGRELKARYPDVTAVFATADILAIGIIEGVTDAGGRVPRDVSVVGYDNLDIGAYVTPRLTTIAQDIGDKVAVAARMLLDAIDDPAAPRTGITLPVRVLERGSVGSPREA</sequence>
<reference evidence="5 6" key="1">
    <citation type="submission" date="2019-04" db="EMBL/GenBank/DDBJ databases">
        <authorList>
            <person name="Jiang L."/>
        </authorList>
    </citation>
    <scope>NUCLEOTIDE SEQUENCE [LARGE SCALE GENOMIC DNA]</scope>
    <source>
        <strain evidence="5 6">YIM 131861</strain>
    </source>
</reference>